<dbReference type="Proteomes" id="UP000317550">
    <property type="component" value="Chromosome"/>
</dbReference>
<reference evidence="2" key="1">
    <citation type="submission" date="2019-07" db="EMBL/GenBank/DDBJ databases">
        <title>Chitinimonas sp. nov., isolated from Ny-Alesund, arctica soil.</title>
        <authorList>
            <person name="Xu Q."/>
            <person name="Peng F."/>
        </authorList>
    </citation>
    <scope>NUCLEOTIDE SEQUENCE [LARGE SCALE GENOMIC DNA]</scope>
    <source>
        <strain evidence="2">R3-44</strain>
    </source>
</reference>
<protein>
    <submittedName>
        <fullName evidence="1">EscE/YscE/SsaE family type III secretion system needle protein co-chaperone</fullName>
    </submittedName>
</protein>
<accession>A0A516SA76</accession>
<sequence>MARITELETNLQADQHGSYHARLIKQLAVRQAELARQLRQPVTPERYRELSALHTACLAARNIVDTLWRRYRMG</sequence>
<organism evidence="1 2">
    <name type="scientific">Chitinimonas arctica</name>
    <dbReference type="NCBI Taxonomy" id="2594795"/>
    <lineage>
        <taxon>Bacteria</taxon>
        <taxon>Pseudomonadati</taxon>
        <taxon>Pseudomonadota</taxon>
        <taxon>Betaproteobacteria</taxon>
        <taxon>Neisseriales</taxon>
        <taxon>Chitinibacteraceae</taxon>
        <taxon>Chitinimonas</taxon>
    </lineage>
</organism>
<proteinExistence type="predicted"/>
<dbReference type="RefSeq" id="WP_143855979.1">
    <property type="nucleotide sequence ID" value="NZ_CP041730.1"/>
</dbReference>
<keyword evidence="2" id="KW-1185">Reference proteome</keyword>
<dbReference type="Gene3D" id="1.20.5.420">
    <property type="entry name" value="Immunoglobulin FC, subunit C"/>
    <property type="match status" value="1"/>
</dbReference>
<dbReference type="Pfam" id="PF08988">
    <property type="entry name" value="T3SS_needle_E"/>
    <property type="match status" value="1"/>
</dbReference>
<evidence type="ECO:0000313" key="1">
    <source>
        <dbReference type="EMBL" id="QDQ25054.1"/>
    </source>
</evidence>
<dbReference type="EMBL" id="CP041730">
    <property type="protein sequence ID" value="QDQ25054.1"/>
    <property type="molecule type" value="Genomic_DNA"/>
</dbReference>
<dbReference type="OrthoDB" id="7069257at2"/>
<dbReference type="KEGG" id="cari:FNU76_01085"/>
<dbReference type="AlphaFoldDB" id="A0A516SA76"/>
<dbReference type="InterPro" id="IPR012671">
    <property type="entry name" value="T3SS_PscE/YscE"/>
</dbReference>
<gene>
    <name evidence="1" type="ORF">FNU76_01085</name>
</gene>
<evidence type="ECO:0000313" key="2">
    <source>
        <dbReference type="Proteomes" id="UP000317550"/>
    </source>
</evidence>
<name>A0A516SA76_9NEIS</name>
<dbReference type="NCBIfam" id="TIGR02501">
    <property type="entry name" value="type_III_yscE"/>
    <property type="match status" value="1"/>
</dbReference>